<dbReference type="GO" id="GO:0006614">
    <property type="term" value="P:SRP-dependent cotranslational protein targeting to membrane"/>
    <property type="evidence" value="ECO:0007669"/>
    <property type="project" value="UniProtKB-UniRule"/>
</dbReference>
<name>A0A177WQE6_BATDL</name>
<proteinExistence type="inferred from homology"/>
<sequence length="122" mass="14182">MVLLSNDEFLSCLHELMLRSKEKGSVYLTMKRYAYKQLKSAKKSEDAKSILHSKDTQYQTLMRATFGNKKLSTLVDSSNLVQFTDKYQTVTRLHMDSLKKKDRKDKKEKRKNKNESTNAVVA</sequence>
<evidence type="ECO:0000256" key="5">
    <source>
        <dbReference type="ARBA" id="ARBA00023135"/>
    </source>
</evidence>
<evidence type="ECO:0000256" key="3">
    <source>
        <dbReference type="ARBA" id="ARBA00022490"/>
    </source>
</evidence>
<dbReference type="InterPro" id="IPR009018">
    <property type="entry name" value="Signal_recog_particle_SRP9/14"/>
</dbReference>
<evidence type="ECO:0000256" key="8">
    <source>
        <dbReference type="SAM" id="MobiDB-lite"/>
    </source>
</evidence>
<reference evidence="9 10" key="1">
    <citation type="submission" date="2006-10" db="EMBL/GenBank/DDBJ databases">
        <title>The Genome Sequence of Batrachochytrium dendrobatidis JEL423.</title>
        <authorList>
            <consortium name="The Broad Institute Genome Sequencing Platform"/>
            <person name="Birren B."/>
            <person name="Lander E."/>
            <person name="Galagan J."/>
            <person name="Cuomo C."/>
            <person name="Devon K."/>
            <person name="Jaffe D."/>
            <person name="Butler J."/>
            <person name="Alvarez P."/>
            <person name="Gnerre S."/>
            <person name="Grabherr M."/>
            <person name="Kleber M."/>
            <person name="Mauceli E."/>
            <person name="Brockman W."/>
            <person name="Young S."/>
            <person name="LaButti K."/>
            <person name="Sykes S."/>
            <person name="DeCaprio D."/>
            <person name="Crawford M."/>
            <person name="Koehrsen M."/>
            <person name="Engels R."/>
            <person name="Montgomery P."/>
            <person name="Pearson M."/>
            <person name="Howarth C."/>
            <person name="Larson L."/>
            <person name="White J."/>
            <person name="O'Leary S."/>
            <person name="Kodira C."/>
            <person name="Zeng Q."/>
            <person name="Yandava C."/>
            <person name="Alvarado L."/>
            <person name="Longcore J."/>
            <person name="James T."/>
        </authorList>
    </citation>
    <scope>NUCLEOTIDE SEQUENCE [LARGE SCALE GENOMIC DNA]</scope>
    <source>
        <strain evidence="9 10">JEL423</strain>
    </source>
</reference>
<feature type="compositionally biased region" description="Basic residues" evidence="8">
    <location>
        <begin position="100"/>
        <end position="112"/>
    </location>
</feature>
<dbReference type="Gene3D" id="3.30.720.10">
    <property type="entry name" value="Signal recognition particle alu RNA binding heterodimer, srp9/1"/>
    <property type="match status" value="1"/>
</dbReference>
<reference evidence="9 10" key="2">
    <citation type="submission" date="2016-05" db="EMBL/GenBank/DDBJ databases">
        <title>Lineage-specific infection strategies underlie the spectrum of fungal disease in amphibians.</title>
        <authorList>
            <person name="Cuomo C.A."/>
            <person name="Farrer R.A."/>
            <person name="James T."/>
            <person name="Longcore J."/>
            <person name="Birren B."/>
        </authorList>
    </citation>
    <scope>NUCLEOTIDE SEQUENCE [LARGE SCALE GENOMIC DNA]</scope>
    <source>
        <strain evidence="9 10">JEL423</strain>
    </source>
</reference>
<dbReference type="Pfam" id="PF02290">
    <property type="entry name" value="SRP14"/>
    <property type="match status" value="1"/>
</dbReference>
<protein>
    <recommendedName>
        <fullName evidence="7">Signal recognition particle subunit SRP14</fullName>
    </recommendedName>
    <alternativeName>
        <fullName evidence="7">Signal recognition particle 14 kDa protein</fullName>
    </alternativeName>
</protein>
<dbReference type="PANTHER" id="PTHR12013">
    <property type="entry name" value="SIGNAL RECOGNITION PARTICLE 14 KD PROTEIN"/>
    <property type="match status" value="1"/>
</dbReference>
<gene>
    <name evidence="9" type="ORF">BDEG_25424</name>
</gene>
<keyword evidence="4 7" id="KW-0694">RNA-binding</keyword>
<evidence type="ECO:0000256" key="6">
    <source>
        <dbReference type="ARBA" id="ARBA00023274"/>
    </source>
</evidence>
<keyword evidence="3 7" id="KW-0963">Cytoplasm</keyword>
<dbReference type="SUPFAM" id="SSF54762">
    <property type="entry name" value="Signal recognition particle alu RNA binding heterodimer, SRP9/14"/>
    <property type="match status" value="1"/>
</dbReference>
<organism evidence="9 10">
    <name type="scientific">Batrachochytrium dendrobatidis (strain JEL423)</name>
    <dbReference type="NCBI Taxonomy" id="403673"/>
    <lineage>
        <taxon>Eukaryota</taxon>
        <taxon>Fungi</taxon>
        <taxon>Fungi incertae sedis</taxon>
        <taxon>Chytridiomycota</taxon>
        <taxon>Chytridiomycota incertae sedis</taxon>
        <taxon>Chytridiomycetes</taxon>
        <taxon>Rhizophydiales</taxon>
        <taxon>Rhizophydiales incertae sedis</taxon>
        <taxon>Batrachochytrium</taxon>
    </lineage>
</organism>
<comment type="subunit">
    <text evidence="7">Component of a fungal signal recognition particle (SRP) complex that consists of a 7SL RNA molecule (scR1) and at least six protein subunits: SRP72, SRP68, SRP54, SEC65, SRP21 and SRP14.</text>
</comment>
<keyword evidence="6 7" id="KW-0687">Ribonucleoprotein</keyword>
<dbReference type="VEuPathDB" id="FungiDB:BDEG_25424"/>
<evidence type="ECO:0000256" key="1">
    <source>
        <dbReference type="ARBA" id="ARBA00004496"/>
    </source>
</evidence>
<dbReference type="AlphaFoldDB" id="A0A177WQE6"/>
<evidence type="ECO:0000256" key="2">
    <source>
        <dbReference type="ARBA" id="ARBA00010349"/>
    </source>
</evidence>
<dbReference type="GO" id="GO:0008312">
    <property type="term" value="F:7S RNA binding"/>
    <property type="evidence" value="ECO:0007669"/>
    <property type="project" value="UniProtKB-UniRule"/>
</dbReference>
<dbReference type="STRING" id="403673.A0A177WQE6"/>
<comment type="similarity">
    <text evidence="2 7">Belongs to the SRP14 family.</text>
</comment>
<evidence type="ECO:0000313" key="9">
    <source>
        <dbReference type="EMBL" id="OAJ41894.1"/>
    </source>
</evidence>
<dbReference type="EMBL" id="DS022306">
    <property type="protein sequence ID" value="OAJ41894.1"/>
    <property type="molecule type" value="Genomic_DNA"/>
</dbReference>
<dbReference type="Proteomes" id="UP000077115">
    <property type="component" value="Unassembled WGS sequence"/>
</dbReference>
<comment type="function">
    <text evidence="7">Component of the signal recognition particle (SRP) complex, a ribonucleoprotein complex that mediates the cotranslational targeting of secretory and membrane proteins to the endoplasmic reticulum (ER).</text>
</comment>
<dbReference type="InterPro" id="IPR003210">
    <property type="entry name" value="Signal_recog_particle_SRP14"/>
</dbReference>
<dbReference type="OrthoDB" id="19209at2759"/>
<evidence type="ECO:0000313" key="10">
    <source>
        <dbReference type="Proteomes" id="UP000077115"/>
    </source>
</evidence>
<dbReference type="GO" id="GO:0005786">
    <property type="term" value="C:signal recognition particle, endoplasmic reticulum targeting"/>
    <property type="evidence" value="ECO:0007669"/>
    <property type="project" value="UniProtKB-UniRule"/>
</dbReference>
<comment type="subcellular location">
    <subcellularLocation>
        <location evidence="1 7">Cytoplasm</location>
    </subcellularLocation>
</comment>
<feature type="region of interest" description="Disordered" evidence="8">
    <location>
        <begin position="94"/>
        <end position="122"/>
    </location>
</feature>
<evidence type="ECO:0000256" key="4">
    <source>
        <dbReference type="ARBA" id="ARBA00022884"/>
    </source>
</evidence>
<dbReference type="GO" id="GO:0030942">
    <property type="term" value="F:endoplasmic reticulum signal peptide binding"/>
    <property type="evidence" value="ECO:0007669"/>
    <property type="project" value="UniProtKB-UniRule"/>
</dbReference>
<evidence type="ECO:0000256" key="7">
    <source>
        <dbReference type="RuleBase" id="RU368100"/>
    </source>
</evidence>
<accession>A0A177WQE6</accession>
<keyword evidence="5 7" id="KW-0733">Signal recognition particle</keyword>